<evidence type="ECO:0000256" key="1">
    <source>
        <dbReference type="ARBA" id="ARBA00001974"/>
    </source>
</evidence>
<sequence length="437" mass="46253">MPDRQAGVGGQGQRIVVVGASLAGIRTAEALRSAGYAGRLTIIGEEPHSPYDRPPLTKGFLTSADGHNTFPALTRAQPDVHWLLEKRAEQLDLDSRRVLLHTGESIPFDGLVIATGSAARTLTSAGRPDSRPPTANGVHLVRTLDDAIALREALRRGPRRVAVVGAGFIGTEVAASVRSLGLAVTLIGPDEAPLARAVGTQVADHVARLHRTNGVDLRMGVPVEELETVCGTVAAVRLADGVAIDADLVVLGLGTTPCTDWLSGSGLLLQDGVRADRWLRALWNDGTPVSGVVAAGDVVRWPHRLYDDSLVRVEHWSNAALQAPIAARTLLNELAGRSHAPADACAIVPTFWSDQYDSKLLSVGLPHLGTTQTLLDGDAPSGRLVVGFGRGMQMVGAVAVDQPGPLATWKRHITRGGPWPPAIQRPEDTRRDHAATQ</sequence>
<dbReference type="PRINTS" id="PR00368">
    <property type="entry name" value="FADPNR"/>
</dbReference>
<reference evidence="8 9" key="1">
    <citation type="submission" date="2020-08" db="EMBL/GenBank/DDBJ databases">
        <title>novel species in genus Nocardioides.</title>
        <authorList>
            <person name="Zhang G."/>
        </authorList>
    </citation>
    <scope>NUCLEOTIDE SEQUENCE [LARGE SCALE GENOMIC DNA]</scope>
    <source>
        <strain evidence="8 9">SC8A-24</strain>
    </source>
</reference>
<dbReference type="PRINTS" id="PR00411">
    <property type="entry name" value="PNDRDTASEI"/>
</dbReference>
<evidence type="ECO:0000256" key="4">
    <source>
        <dbReference type="ARBA" id="ARBA00023002"/>
    </source>
</evidence>
<dbReference type="PANTHER" id="PTHR43557:SF2">
    <property type="entry name" value="RIESKE DOMAIN-CONTAINING PROTEIN-RELATED"/>
    <property type="match status" value="1"/>
</dbReference>
<dbReference type="Pfam" id="PF07992">
    <property type="entry name" value="Pyr_redox_2"/>
    <property type="match status" value="1"/>
</dbReference>
<evidence type="ECO:0000256" key="2">
    <source>
        <dbReference type="ARBA" id="ARBA00022630"/>
    </source>
</evidence>
<evidence type="ECO:0000313" key="9">
    <source>
        <dbReference type="Proteomes" id="UP000604001"/>
    </source>
</evidence>
<organism evidence="8 9">
    <name type="scientific">Nocardioides deserti</name>
    <dbReference type="NCBI Taxonomy" id="1588644"/>
    <lineage>
        <taxon>Bacteria</taxon>
        <taxon>Bacillati</taxon>
        <taxon>Actinomycetota</taxon>
        <taxon>Actinomycetes</taxon>
        <taxon>Propionibacteriales</taxon>
        <taxon>Nocardioidaceae</taxon>
        <taxon>Nocardioides</taxon>
    </lineage>
</organism>
<keyword evidence="3" id="KW-0274">FAD</keyword>
<evidence type="ECO:0000256" key="3">
    <source>
        <dbReference type="ARBA" id="ARBA00022827"/>
    </source>
</evidence>
<name>A0ABR6U4M8_9ACTN</name>
<feature type="region of interest" description="Disordered" evidence="5">
    <location>
        <begin position="415"/>
        <end position="437"/>
    </location>
</feature>
<dbReference type="Gene3D" id="3.50.50.60">
    <property type="entry name" value="FAD/NAD(P)-binding domain"/>
    <property type="match status" value="2"/>
</dbReference>
<feature type="compositionally biased region" description="Basic and acidic residues" evidence="5">
    <location>
        <begin position="425"/>
        <end position="437"/>
    </location>
</feature>
<dbReference type="EMBL" id="JACMYC010000002">
    <property type="protein sequence ID" value="MBC2959374.1"/>
    <property type="molecule type" value="Genomic_DNA"/>
</dbReference>
<dbReference type="InterPro" id="IPR036188">
    <property type="entry name" value="FAD/NAD-bd_sf"/>
</dbReference>
<keyword evidence="2" id="KW-0285">Flavoprotein</keyword>
<comment type="caution">
    <text evidence="8">The sequence shown here is derived from an EMBL/GenBank/DDBJ whole genome shotgun (WGS) entry which is preliminary data.</text>
</comment>
<evidence type="ECO:0000256" key="5">
    <source>
        <dbReference type="SAM" id="MobiDB-lite"/>
    </source>
</evidence>
<protein>
    <submittedName>
        <fullName evidence="8">FAD-dependent oxidoreductase</fullName>
    </submittedName>
</protein>
<dbReference type="SUPFAM" id="SSF55424">
    <property type="entry name" value="FAD/NAD-linked reductases, dimerisation (C-terminal) domain"/>
    <property type="match status" value="1"/>
</dbReference>
<evidence type="ECO:0000259" key="7">
    <source>
        <dbReference type="Pfam" id="PF14759"/>
    </source>
</evidence>
<evidence type="ECO:0000313" key="8">
    <source>
        <dbReference type="EMBL" id="MBC2959374.1"/>
    </source>
</evidence>
<dbReference type="InterPro" id="IPR050446">
    <property type="entry name" value="FAD-oxidoreductase/Apoptosis"/>
</dbReference>
<dbReference type="InterPro" id="IPR016156">
    <property type="entry name" value="FAD/NAD-linked_Rdtase_dimer_sf"/>
</dbReference>
<evidence type="ECO:0000259" key="6">
    <source>
        <dbReference type="Pfam" id="PF07992"/>
    </source>
</evidence>
<comment type="cofactor">
    <cofactor evidence="1">
        <name>FAD</name>
        <dbReference type="ChEBI" id="CHEBI:57692"/>
    </cofactor>
</comment>
<dbReference type="Pfam" id="PF14759">
    <property type="entry name" value="Reductase_C"/>
    <property type="match status" value="1"/>
</dbReference>
<dbReference type="InterPro" id="IPR028202">
    <property type="entry name" value="Reductase_C"/>
</dbReference>
<gene>
    <name evidence="8" type="ORF">H7344_03575</name>
</gene>
<dbReference type="PANTHER" id="PTHR43557">
    <property type="entry name" value="APOPTOSIS-INDUCING FACTOR 1"/>
    <property type="match status" value="1"/>
</dbReference>
<keyword evidence="4" id="KW-0560">Oxidoreductase</keyword>
<accession>A0ABR6U4M8</accession>
<dbReference type="InterPro" id="IPR023753">
    <property type="entry name" value="FAD/NAD-binding_dom"/>
</dbReference>
<dbReference type="Proteomes" id="UP000604001">
    <property type="component" value="Unassembled WGS sequence"/>
</dbReference>
<dbReference type="Gene3D" id="3.30.390.30">
    <property type="match status" value="1"/>
</dbReference>
<feature type="domain" description="FAD/NAD(P)-binding" evidence="6">
    <location>
        <begin position="14"/>
        <end position="323"/>
    </location>
</feature>
<keyword evidence="9" id="KW-1185">Reference proteome</keyword>
<feature type="domain" description="Reductase C-terminal" evidence="7">
    <location>
        <begin position="351"/>
        <end position="422"/>
    </location>
</feature>
<proteinExistence type="predicted"/>
<dbReference type="SUPFAM" id="SSF51905">
    <property type="entry name" value="FAD/NAD(P)-binding domain"/>
    <property type="match status" value="1"/>
</dbReference>